<dbReference type="OrthoDB" id="3903267at2759"/>
<organism evidence="2 3">
    <name type="scientific">Pseudocercospora musae</name>
    <dbReference type="NCBI Taxonomy" id="113226"/>
    <lineage>
        <taxon>Eukaryota</taxon>
        <taxon>Fungi</taxon>
        <taxon>Dikarya</taxon>
        <taxon>Ascomycota</taxon>
        <taxon>Pezizomycotina</taxon>
        <taxon>Dothideomycetes</taxon>
        <taxon>Dothideomycetidae</taxon>
        <taxon>Mycosphaerellales</taxon>
        <taxon>Mycosphaerellaceae</taxon>
        <taxon>Pseudocercospora</taxon>
    </lineage>
</organism>
<gene>
    <name evidence="2" type="ORF">AC579_9997</name>
</gene>
<protein>
    <submittedName>
        <fullName evidence="2">Uncharacterized protein</fullName>
    </submittedName>
</protein>
<feature type="region of interest" description="Disordered" evidence="1">
    <location>
        <begin position="33"/>
        <end position="62"/>
    </location>
</feature>
<reference evidence="2 3" key="1">
    <citation type="submission" date="2015-07" db="EMBL/GenBank/DDBJ databases">
        <title>Comparative genomics of the Sigatoka disease complex on banana suggests a link between parallel evolutionary changes in Pseudocercospora fijiensis and Pseudocercospora eumusae and increased virulence on the banana host.</title>
        <authorList>
            <person name="Chang T.-C."/>
            <person name="Salvucci A."/>
            <person name="Crous P.W."/>
            <person name="Stergiopoulos I."/>
        </authorList>
    </citation>
    <scope>NUCLEOTIDE SEQUENCE [LARGE SCALE GENOMIC DNA]</scope>
    <source>
        <strain evidence="2 3">CBS 116634</strain>
    </source>
</reference>
<comment type="caution">
    <text evidence="2">The sequence shown here is derived from an EMBL/GenBank/DDBJ whole genome shotgun (WGS) entry which is preliminary data.</text>
</comment>
<evidence type="ECO:0000256" key="1">
    <source>
        <dbReference type="SAM" id="MobiDB-lite"/>
    </source>
</evidence>
<evidence type="ECO:0000313" key="3">
    <source>
        <dbReference type="Proteomes" id="UP000073492"/>
    </source>
</evidence>
<feature type="compositionally biased region" description="Low complexity" evidence="1">
    <location>
        <begin position="38"/>
        <end position="51"/>
    </location>
</feature>
<evidence type="ECO:0000313" key="2">
    <source>
        <dbReference type="EMBL" id="KXT09729.1"/>
    </source>
</evidence>
<proteinExistence type="predicted"/>
<dbReference type="AlphaFoldDB" id="A0A139I513"/>
<name>A0A139I513_9PEZI</name>
<accession>A0A139I513</accession>
<dbReference type="Proteomes" id="UP000073492">
    <property type="component" value="Unassembled WGS sequence"/>
</dbReference>
<sequence length="101" mass="11022">MPAKLNSLSPTTQPHTRSIAICRDTTKNHSEALAKCRSGSLAPSPASCAASKQDPHHSRPQGIRVQTDVEVESEYMTTPQLPHFDFKRRDHASNIQASTSA</sequence>
<keyword evidence="3" id="KW-1185">Reference proteome</keyword>
<dbReference type="EMBL" id="LFZO01000311">
    <property type="protein sequence ID" value="KXT09729.1"/>
    <property type="molecule type" value="Genomic_DNA"/>
</dbReference>